<comment type="caution">
    <text evidence="2">The sequence shown here is derived from an EMBL/GenBank/DDBJ whole genome shotgun (WGS) entry which is preliminary data.</text>
</comment>
<gene>
    <name evidence="2" type="ORF">XM53_16085</name>
</gene>
<protein>
    <recommendedName>
        <fullName evidence="4">Cytochrome b561 bacterial/Ni-hydrogenase domain-containing protein</fullName>
    </recommendedName>
</protein>
<feature type="transmembrane region" description="Helical" evidence="1">
    <location>
        <begin position="108"/>
        <end position="125"/>
    </location>
</feature>
<name>A0A0T5NR88_9RHOB</name>
<organism evidence="2 3">
    <name type="scientific">Roseovarius atlanticus</name>
    <dbReference type="NCBI Taxonomy" id="1641875"/>
    <lineage>
        <taxon>Bacteria</taxon>
        <taxon>Pseudomonadati</taxon>
        <taxon>Pseudomonadota</taxon>
        <taxon>Alphaproteobacteria</taxon>
        <taxon>Rhodobacterales</taxon>
        <taxon>Roseobacteraceae</taxon>
        <taxon>Roseovarius</taxon>
    </lineage>
</organism>
<dbReference type="STRING" id="1641875.XM53_16085"/>
<reference evidence="2 3" key="1">
    <citation type="submission" date="2015-04" db="EMBL/GenBank/DDBJ databases">
        <title>The draft genome sequence of Roseovarius sp.R12b.</title>
        <authorList>
            <person name="Li G."/>
            <person name="Lai Q."/>
            <person name="Shao Z."/>
            <person name="Yan P."/>
        </authorList>
    </citation>
    <scope>NUCLEOTIDE SEQUENCE [LARGE SCALE GENOMIC DNA]</scope>
    <source>
        <strain evidence="2 3">R12B</strain>
    </source>
</reference>
<dbReference type="EMBL" id="LAXJ01000019">
    <property type="protein sequence ID" value="KRS11467.1"/>
    <property type="molecule type" value="Genomic_DNA"/>
</dbReference>
<feature type="transmembrane region" description="Helical" evidence="1">
    <location>
        <begin position="78"/>
        <end position="96"/>
    </location>
</feature>
<keyword evidence="1" id="KW-1133">Transmembrane helix</keyword>
<dbReference type="OrthoDB" id="7744460at2"/>
<keyword evidence="1" id="KW-0812">Transmembrane</keyword>
<evidence type="ECO:0000313" key="3">
    <source>
        <dbReference type="Proteomes" id="UP000051295"/>
    </source>
</evidence>
<sequence length="147" mass="16050">MKAFKARRLATQILHWTTGVLLYLLLSVDDRIFGLLGWAFVVSGGALCVLWLCFGLLNQGPGPALEGVLRTAHPWLSRAMYVLLAWAVVALAAGALGRPLPGPEARTALLVLGAAALFHAIFHLWRHTALRDGALRRIIPAKLHKYL</sequence>
<keyword evidence="1" id="KW-0472">Membrane</keyword>
<evidence type="ECO:0008006" key="4">
    <source>
        <dbReference type="Google" id="ProtNLM"/>
    </source>
</evidence>
<dbReference type="AlphaFoldDB" id="A0A0T5NR88"/>
<feature type="transmembrane region" description="Helical" evidence="1">
    <location>
        <begin position="9"/>
        <end position="26"/>
    </location>
</feature>
<accession>A0A0T5NR88</accession>
<keyword evidence="3" id="KW-1185">Reference proteome</keyword>
<dbReference type="RefSeq" id="WP_057795153.1">
    <property type="nucleotide sequence ID" value="NZ_LAXJ01000019.1"/>
</dbReference>
<dbReference type="Proteomes" id="UP000051295">
    <property type="component" value="Unassembled WGS sequence"/>
</dbReference>
<evidence type="ECO:0000313" key="2">
    <source>
        <dbReference type="EMBL" id="KRS11467.1"/>
    </source>
</evidence>
<proteinExistence type="predicted"/>
<feature type="transmembrane region" description="Helical" evidence="1">
    <location>
        <begin position="32"/>
        <end position="57"/>
    </location>
</feature>
<dbReference type="PATRIC" id="fig|1641875.4.peg.1033"/>
<evidence type="ECO:0000256" key="1">
    <source>
        <dbReference type="SAM" id="Phobius"/>
    </source>
</evidence>